<feature type="region of interest" description="Disordered" evidence="8">
    <location>
        <begin position="28"/>
        <end position="52"/>
    </location>
</feature>
<evidence type="ECO:0000256" key="7">
    <source>
        <dbReference type="ARBA" id="ARBA00023288"/>
    </source>
</evidence>
<dbReference type="InterPro" id="IPR030678">
    <property type="entry name" value="Peptide/Ni-bd"/>
</dbReference>
<dbReference type="EMBL" id="CP042593">
    <property type="protein sequence ID" value="QED49107.1"/>
    <property type="molecule type" value="Genomic_DNA"/>
</dbReference>
<organism evidence="11 12">
    <name type="scientific">Cytobacillus dafuensis</name>
    <name type="common">Bacillus dafuensis</name>
    <dbReference type="NCBI Taxonomy" id="1742359"/>
    <lineage>
        <taxon>Bacteria</taxon>
        <taxon>Bacillati</taxon>
        <taxon>Bacillota</taxon>
        <taxon>Bacilli</taxon>
        <taxon>Bacillales</taxon>
        <taxon>Bacillaceae</taxon>
        <taxon>Cytobacillus</taxon>
    </lineage>
</organism>
<dbReference type="Gene3D" id="3.10.105.10">
    <property type="entry name" value="Dipeptide-binding Protein, Domain 3"/>
    <property type="match status" value="1"/>
</dbReference>
<dbReference type="GO" id="GO:0015833">
    <property type="term" value="P:peptide transport"/>
    <property type="evidence" value="ECO:0007669"/>
    <property type="project" value="UniProtKB-KW"/>
</dbReference>
<feature type="chain" id="PRO_5039509163" evidence="9">
    <location>
        <begin position="22"/>
        <end position="563"/>
    </location>
</feature>
<dbReference type="AlphaFoldDB" id="A0A5B8Z828"/>
<dbReference type="PANTHER" id="PTHR30290">
    <property type="entry name" value="PERIPLASMIC BINDING COMPONENT OF ABC TRANSPORTER"/>
    <property type="match status" value="1"/>
</dbReference>
<evidence type="ECO:0000256" key="5">
    <source>
        <dbReference type="ARBA" id="ARBA00022856"/>
    </source>
</evidence>
<dbReference type="Pfam" id="PF00496">
    <property type="entry name" value="SBP_bac_5"/>
    <property type="match status" value="1"/>
</dbReference>
<accession>A0A5B8Z828</accession>
<evidence type="ECO:0000256" key="2">
    <source>
        <dbReference type="ARBA" id="ARBA00005695"/>
    </source>
</evidence>
<dbReference type="InterPro" id="IPR039424">
    <property type="entry name" value="SBP_5"/>
</dbReference>
<keyword evidence="4 9" id="KW-0732">Signal</keyword>
<dbReference type="SUPFAM" id="SSF53850">
    <property type="entry name" value="Periplasmic binding protein-like II"/>
    <property type="match status" value="1"/>
</dbReference>
<dbReference type="GO" id="GO:0043190">
    <property type="term" value="C:ATP-binding cassette (ABC) transporter complex"/>
    <property type="evidence" value="ECO:0007669"/>
    <property type="project" value="InterPro"/>
</dbReference>
<dbReference type="PIRSF" id="PIRSF002741">
    <property type="entry name" value="MppA"/>
    <property type="match status" value="1"/>
</dbReference>
<dbReference type="KEGG" id="bda:FSZ17_18650"/>
<comment type="similarity">
    <text evidence="2">Belongs to the bacterial solute-binding protein 5 family.</text>
</comment>
<dbReference type="STRING" id="1742359.GCA_001439625_01585"/>
<evidence type="ECO:0000256" key="3">
    <source>
        <dbReference type="ARBA" id="ARBA00022448"/>
    </source>
</evidence>
<feature type="compositionally biased region" description="Polar residues" evidence="8">
    <location>
        <begin position="28"/>
        <end position="38"/>
    </location>
</feature>
<dbReference type="PROSITE" id="PS51257">
    <property type="entry name" value="PROKAR_LIPOPROTEIN"/>
    <property type="match status" value="1"/>
</dbReference>
<protein>
    <submittedName>
        <fullName evidence="11">Peptide ABC transporter substrate-binding protein</fullName>
    </submittedName>
</protein>
<name>A0A5B8Z828_CYTDA</name>
<proteinExistence type="inferred from homology"/>
<dbReference type="OrthoDB" id="9801912at2"/>
<reference evidence="12" key="1">
    <citation type="submission" date="2019-08" db="EMBL/GenBank/DDBJ databases">
        <authorList>
            <person name="Zheng X."/>
        </authorList>
    </citation>
    <scope>NUCLEOTIDE SEQUENCE [LARGE SCALE GENOMIC DNA]</scope>
    <source>
        <strain evidence="12">FJAT-25496</strain>
    </source>
</reference>
<dbReference type="RefSeq" id="WP_057776723.1">
    <property type="nucleotide sequence ID" value="NZ_CP042593.1"/>
</dbReference>
<gene>
    <name evidence="11" type="ORF">FSZ17_18650</name>
</gene>
<keyword evidence="6" id="KW-0564">Palmitate</keyword>
<keyword evidence="3" id="KW-0813">Transport</keyword>
<dbReference type="FunFam" id="3.10.105.10:FF:000001">
    <property type="entry name" value="Oligopeptide ABC transporter, oligopeptide-binding protein"/>
    <property type="match status" value="1"/>
</dbReference>
<evidence type="ECO:0000256" key="1">
    <source>
        <dbReference type="ARBA" id="ARBA00004193"/>
    </source>
</evidence>
<evidence type="ECO:0000256" key="8">
    <source>
        <dbReference type="SAM" id="MobiDB-lite"/>
    </source>
</evidence>
<evidence type="ECO:0000256" key="9">
    <source>
        <dbReference type="SAM" id="SignalP"/>
    </source>
</evidence>
<sequence length="563" mass="63970">MINRKRAFTFLLSLLIAFALSGCYGKSSDTSKPATSPETDGKDKDQVSTPTESQTLNLYASNEIPTLKTNGVIDGLSATVMMNILEGLYRKDPDQNIIPGIAKEHEVSEDGKTYTFHLRNDAKWSNGTPVTAQDFVFAWHRALHPDTLSPHAYELDNIVNAVEIQDKDHELYGKVDALGVKAIDDFTLEVKLKNAIPYFLDTLNNIVFYPQNEEFVTAQGDNYALEPENLIYNGPFLLDSWKHEEGWVLKKNPTYWDSQNVKLENINFKVVKDVSTGVNLYESGSVDVATLSSEFVDLYHEHADLHSTLKREMYFIRFNLANKYLSNANIRKAIDMGWNKKEAAEMILKNGSLPAYYLIPEKLATAPDGKDFRSKYGKFNAEGVEKANEYWQKGLAELGTDKIELEFLSYDDGQRKSVAEYIKNQLEKNLPGLTVKINQQPNKQKLALEGKQEYDMTHSGWRSDIADPTDFMSIHLSDGPYNWQSYQSADYDRLVKKAQVDFSNIDQRFADLQEAEKILIEKDIVISPMYQASDAYLVKPYVKGLVANPNSTYSYQWTYIEGK</sequence>
<comment type="subcellular location">
    <subcellularLocation>
        <location evidence="1">Cell membrane</location>
        <topology evidence="1">Lipid-anchor</topology>
    </subcellularLocation>
</comment>
<keyword evidence="5" id="KW-0653">Protein transport</keyword>
<evidence type="ECO:0000256" key="6">
    <source>
        <dbReference type="ARBA" id="ARBA00023139"/>
    </source>
</evidence>
<dbReference type="GO" id="GO:0030288">
    <property type="term" value="C:outer membrane-bounded periplasmic space"/>
    <property type="evidence" value="ECO:0007669"/>
    <property type="project" value="UniProtKB-ARBA"/>
</dbReference>
<dbReference type="Gene3D" id="3.40.190.10">
    <property type="entry name" value="Periplasmic binding protein-like II"/>
    <property type="match status" value="1"/>
</dbReference>
<dbReference type="PANTHER" id="PTHR30290:SF10">
    <property type="entry name" value="PERIPLASMIC OLIGOPEPTIDE-BINDING PROTEIN-RELATED"/>
    <property type="match status" value="1"/>
</dbReference>
<keyword evidence="7" id="KW-0449">Lipoprotein</keyword>
<feature type="signal peptide" evidence="9">
    <location>
        <begin position="1"/>
        <end position="21"/>
    </location>
</feature>
<evidence type="ECO:0000313" key="12">
    <source>
        <dbReference type="Proteomes" id="UP000321555"/>
    </source>
</evidence>
<dbReference type="InterPro" id="IPR000914">
    <property type="entry name" value="SBP_5_dom"/>
</dbReference>
<feature type="domain" description="Solute-binding protein family 5" evidence="10">
    <location>
        <begin position="97"/>
        <end position="481"/>
    </location>
</feature>
<evidence type="ECO:0000256" key="4">
    <source>
        <dbReference type="ARBA" id="ARBA00022729"/>
    </source>
</evidence>
<keyword evidence="12" id="KW-1185">Reference proteome</keyword>
<dbReference type="FunFam" id="3.90.76.10:FF:000001">
    <property type="entry name" value="Oligopeptide ABC transporter substrate-binding protein"/>
    <property type="match status" value="1"/>
</dbReference>
<keyword evidence="5" id="KW-0571">Peptide transport</keyword>
<dbReference type="Gene3D" id="3.90.76.10">
    <property type="entry name" value="Dipeptide-binding Protein, Domain 1"/>
    <property type="match status" value="1"/>
</dbReference>
<evidence type="ECO:0000313" key="11">
    <source>
        <dbReference type="EMBL" id="QED49107.1"/>
    </source>
</evidence>
<dbReference type="CDD" id="cd08504">
    <property type="entry name" value="PBP2_OppA"/>
    <property type="match status" value="1"/>
</dbReference>
<dbReference type="GO" id="GO:1904680">
    <property type="term" value="F:peptide transmembrane transporter activity"/>
    <property type="evidence" value="ECO:0007669"/>
    <property type="project" value="TreeGrafter"/>
</dbReference>
<evidence type="ECO:0000259" key="10">
    <source>
        <dbReference type="Pfam" id="PF00496"/>
    </source>
</evidence>
<dbReference type="Proteomes" id="UP000321555">
    <property type="component" value="Chromosome"/>
</dbReference>